<accession>A0A085MN04</accession>
<keyword evidence="2" id="KW-0472">Membrane</keyword>
<sequence>MMTTDSKAGLTQEELTAVAKEQIELVLGTQPYSHENAVLWNRVIVSNIIAQLMKFSKPYKFMGMFVFACRMVTAVMLHVEFSYLRSNAERWHRTSRSQWILLGHGNRCFRVRSLGKQVSQLRCRSFRRSSVILNLRVHCRSVSSM</sequence>
<feature type="non-terminal residue" evidence="3">
    <location>
        <position position="145"/>
    </location>
</feature>
<gene>
    <name evidence="3" type="ORF">M513_00293</name>
    <name evidence="4" type="ORF">M514_00293</name>
</gene>
<evidence type="ECO:0000313" key="3">
    <source>
        <dbReference type="EMBL" id="KFD58600.1"/>
    </source>
</evidence>
<feature type="transmembrane region" description="Helical" evidence="2">
    <location>
        <begin position="61"/>
        <end position="84"/>
    </location>
</feature>
<evidence type="ECO:0000256" key="2">
    <source>
        <dbReference type="SAM" id="Phobius"/>
    </source>
</evidence>
<evidence type="ECO:0000313" key="5">
    <source>
        <dbReference type="Proteomes" id="UP000030764"/>
    </source>
</evidence>
<dbReference type="InterPro" id="IPR005334">
    <property type="entry name" value="Tctex-1-like"/>
</dbReference>
<protein>
    <submittedName>
        <fullName evidence="3">Uncharacterized protein</fullName>
    </submittedName>
</protein>
<evidence type="ECO:0000256" key="1">
    <source>
        <dbReference type="ARBA" id="ARBA00005361"/>
    </source>
</evidence>
<organism evidence="3 5">
    <name type="scientific">Trichuris suis</name>
    <name type="common">pig whipworm</name>
    <dbReference type="NCBI Taxonomy" id="68888"/>
    <lineage>
        <taxon>Eukaryota</taxon>
        <taxon>Metazoa</taxon>
        <taxon>Ecdysozoa</taxon>
        <taxon>Nematoda</taxon>
        <taxon>Enoplea</taxon>
        <taxon>Dorylaimia</taxon>
        <taxon>Trichinellida</taxon>
        <taxon>Trichuridae</taxon>
        <taxon>Trichuris</taxon>
    </lineage>
</organism>
<proteinExistence type="inferred from homology"/>
<keyword evidence="5" id="KW-1185">Reference proteome</keyword>
<comment type="similarity">
    <text evidence="1">Belongs to the dynein light chain Tctex-type family.</text>
</comment>
<dbReference type="EMBL" id="KL367503">
    <property type="protein sequence ID" value="KFD68566.1"/>
    <property type="molecule type" value="Genomic_DNA"/>
</dbReference>
<keyword evidence="2" id="KW-0812">Transmembrane</keyword>
<keyword evidence="2" id="KW-1133">Transmembrane helix</keyword>
<dbReference type="Pfam" id="PF03645">
    <property type="entry name" value="Tctex-1"/>
    <property type="match status" value="1"/>
</dbReference>
<dbReference type="EMBL" id="KL363183">
    <property type="protein sequence ID" value="KFD58600.1"/>
    <property type="molecule type" value="Genomic_DNA"/>
</dbReference>
<dbReference type="Gene3D" id="3.30.1140.40">
    <property type="entry name" value="Tctex-1"/>
    <property type="match status" value="1"/>
</dbReference>
<reference evidence="3 5" key="1">
    <citation type="journal article" date="2014" name="Nat. Genet.">
        <title>Genome and transcriptome of the porcine whipworm Trichuris suis.</title>
        <authorList>
            <person name="Jex A.R."/>
            <person name="Nejsum P."/>
            <person name="Schwarz E.M."/>
            <person name="Hu L."/>
            <person name="Young N.D."/>
            <person name="Hall R.S."/>
            <person name="Korhonen P.K."/>
            <person name="Liao S."/>
            <person name="Thamsborg S."/>
            <person name="Xia J."/>
            <person name="Xu P."/>
            <person name="Wang S."/>
            <person name="Scheerlinck J.P."/>
            <person name="Hofmann A."/>
            <person name="Sternberg P.W."/>
            <person name="Wang J."/>
            <person name="Gasser R.B."/>
        </authorList>
    </citation>
    <scope>NUCLEOTIDE SEQUENCE [LARGE SCALE GENOMIC DNA]</scope>
    <source>
        <strain evidence="4">DCEP-RM93F</strain>
        <strain evidence="3">DCEP-RM93M</strain>
    </source>
</reference>
<dbReference type="AlphaFoldDB" id="A0A085MN04"/>
<dbReference type="InterPro" id="IPR038586">
    <property type="entry name" value="Tctex-1-like_sf"/>
</dbReference>
<dbReference type="Proteomes" id="UP000030758">
    <property type="component" value="Unassembled WGS sequence"/>
</dbReference>
<name>A0A085MN04_9BILA</name>
<evidence type="ECO:0000313" key="4">
    <source>
        <dbReference type="EMBL" id="KFD68566.1"/>
    </source>
</evidence>
<dbReference type="Proteomes" id="UP000030764">
    <property type="component" value="Unassembled WGS sequence"/>
</dbReference>